<dbReference type="AlphaFoldDB" id="A0A6I2F7P2"/>
<evidence type="ECO:0000256" key="2">
    <source>
        <dbReference type="ARBA" id="ARBA00022777"/>
    </source>
</evidence>
<sequence length="237" mass="25751">MPETMRDTRVVQTFAKLADTLVVGYDVVDLLQVLVDSCRDLLDTDAAGILLADATGELELVASTSEATRIVEMMQLGAEAGPCIECYRSGRAVTMPDISASPAGWARFRDAALEQGFASMTAIPLRLRETTIGTLNLLRAGLGELGPDDHATAQAFADVATIGIVHERALRESLVVQEQLQGALNSRIVIEQAKGVVSYTNQVDMDEAFRMIRHRSKASQTPITEIARQIVELRLQL</sequence>
<accession>A0A6I2F7P2</accession>
<dbReference type="PIRSF" id="PIRSF036625">
    <property type="entry name" value="GAF_ANTAR"/>
    <property type="match status" value="1"/>
</dbReference>
<dbReference type="RefSeq" id="WP_153684785.1">
    <property type="nucleotide sequence ID" value="NZ_WJIF01000005.1"/>
</dbReference>
<keyword evidence="1" id="KW-0808">Transferase</keyword>
<gene>
    <name evidence="6" type="ORF">GE115_10750</name>
</gene>
<evidence type="ECO:0000256" key="1">
    <source>
        <dbReference type="ARBA" id="ARBA00022679"/>
    </source>
</evidence>
<dbReference type="SMART" id="SM01012">
    <property type="entry name" value="ANTAR"/>
    <property type="match status" value="1"/>
</dbReference>
<evidence type="ECO:0000313" key="7">
    <source>
        <dbReference type="Proteomes" id="UP000431080"/>
    </source>
</evidence>
<dbReference type="InterPro" id="IPR036388">
    <property type="entry name" value="WH-like_DNA-bd_sf"/>
</dbReference>
<dbReference type="Gene3D" id="1.10.10.10">
    <property type="entry name" value="Winged helix-like DNA-binding domain superfamily/Winged helix DNA-binding domain"/>
    <property type="match status" value="1"/>
</dbReference>
<protein>
    <submittedName>
        <fullName evidence="6">ANTAR domain-containing protein</fullName>
    </submittedName>
</protein>
<dbReference type="SUPFAM" id="SSF52172">
    <property type="entry name" value="CheY-like"/>
    <property type="match status" value="1"/>
</dbReference>
<dbReference type="InterPro" id="IPR005561">
    <property type="entry name" value="ANTAR"/>
</dbReference>
<name>A0A6I2F7P2_9MICO</name>
<dbReference type="InterPro" id="IPR012074">
    <property type="entry name" value="GAF_ANTAR"/>
</dbReference>
<dbReference type="EMBL" id="WJIF01000005">
    <property type="protein sequence ID" value="MRG60341.1"/>
    <property type="molecule type" value="Genomic_DNA"/>
</dbReference>
<keyword evidence="4" id="KW-0804">Transcription</keyword>
<dbReference type="GO" id="GO:0016301">
    <property type="term" value="F:kinase activity"/>
    <property type="evidence" value="ECO:0007669"/>
    <property type="project" value="UniProtKB-KW"/>
</dbReference>
<dbReference type="InterPro" id="IPR011006">
    <property type="entry name" value="CheY-like_superfamily"/>
</dbReference>
<dbReference type="SUPFAM" id="SSF55781">
    <property type="entry name" value="GAF domain-like"/>
    <property type="match status" value="1"/>
</dbReference>
<feature type="domain" description="ANTAR" evidence="5">
    <location>
        <begin position="170"/>
        <end position="231"/>
    </location>
</feature>
<organism evidence="6 7">
    <name type="scientific">Agromyces agglutinans</name>
    <dbReference type="NCBI Taxonomy" id="2662258"/>
    <lineage>
        <taxon>Bacteria</taxon>
        <taxon>Bacillati</taxon>
        <taxon>Actinomycetota</taxon>
        <taxon>Actinomycetes</taxon>
        <taxon>Micrococcales</taxon>
        <taxon>Microbacteriaceae</taxon>
        <taxon>Agromyces</taxon>
    </lineage>
</organism>
<dbReference type="GO" id="GO:0003723">
    <property type="term" value="F:RNA binding"/>
    <property type="evidence" value="ECO:0007669"/>
    <property type="project" value="InterPro"/>
</dbReference>
<dbReference type="Pfam" id="PF13185">
    <property type="entry name" value="GAF_2"/>
    <property type="match status" value="1"/>
</dbReference>
<comment type="caution">
    <text evidence="6">The sequence shown here is derived from an EMBL/GenBank/DDBJ whole genome shotgun (WGS) entry which is preliminary data.</text>
</comment>
<evidence type="ECO:0000259" key="5">
    <source>
        <dbReference type="PROSITE" id="PS50921"/>
    </source>
</evidence>
<keyword evidence="3" id="KW-0805">Transcription regulation</keyword>
<proteinExistence type="predicted"/>
<keyword evidence="2" id="KW-0418">Kinase</keyword>
<dbReference type="Proteomes" id="UP000431080">
    <property type="component" value="Unassembled WGS sequence"/>
</dbReference>
<dbReference type="InterPro" id="IPR003018">
    <property type="entry name" value="GAF"/>
</dbReference>
<reference evidence="6 7" key="1">
    <citation type="submission" date="2019-10" db="EMBL/GenBank/DDBJ databases">
        <authorList>
            <person name="Nie G."/>
            <person name="Ming H."/>
            <person name="Yi B."/>
        </authorList>
    </citation>
    <scope>NUCLEOTIDE SEQUENCE [LARGE SCALE GENOMIC DNA]</scope>
    <source>
        <strain evidence="6 7">CFH 90414</strain>
    </source>
</reference>
<dbReference type="SMART" id="SM00065">
    <property type="entry name" value="GAF"/>
    <property type="match status" value="1"/>
</dbReference>
<keyword evidence="7" id="KW-1185">Reference proteome</keyword>
<evidence type="ECO:0000256" key="3">
    <source>
        <dbReference type="ARBA" id="ARBA00023015"/>
    </source>
</evidence>
<dbReference type="Pfam" id="PF03861">
    <property type="entry name" value="ANTAR"/>
    <property type="match status" value="1"/>
</dbReference>
<evidence type="ECO:0000313" key="6">
    <source>
        <dbReference type="EMBL" id="MRG60341.1"/>
    </source>
</evidence>
<dbReference type="PROSITE" id="PS50921">
    <property type="entry name" value="ANTAR"/>
    <property type="match status" value="1"/>
</dbReference>
<dbReference type="InterPro" id="IPR029016">
    <property type="entry name" value="GAF-like_dom_sf"/>
</dbReference>
<evidence type="ECO:0000256" key="4">
    <source>
        <dbReference type="ARBA" id="ARBA00023163"/>
    </source>
</evidence>
<dbReference type="Gene3D" id="3.30.450.40">
    <property type="match status" value="1"/>
</dbReference>